<feature type="non-terminal residue" evidence="1">
    <location>
        <position position="59"/>
    </location>
</feature>
<dbReference type="AlphaFoldDB" id="J9F0T6"/>
<dbReference type="EMBL" id="ADBV01004019">
    <property type="protein sequence ID" value="EJW80989.1"/>
    <property type="molecule type" value="Genomic_DNA"/>
</dbReference>
<accession>J9F0T6</accession>
<reference evidence="2" key="1">
    <citation type="submission" date="2012-08" db="EMBL/GenBank/DDBJ databases">
        <title>The Genome Sequence of Wuchereria bancrofti.</title>
        <authorList>
            <person name="Nutman T.B."/>
            <person name="Fink D.L."/>
            <person name="Russ C."/>
            <person name="Young S."/>
            <person name="Zeng Q."/>
            <person name="Koehrsen M."/>
            <person name="Alvarado L."/>
            <person name="Berlin A."/>
            <person name="Chapman S.B."/>
            <person name="Chen Z."/>
            <person name="Freedman E."/>
            <person name="Gellesch M."/>
            <person name="Goldberg J."/>
            <person name="Griggs A."/>
            <person name="Gujja S."/>
            <person name="Heilman E.R."/>
            <person name="Heiman D."/>
            <person name="Hepburn T."/>
            <person name="Howarth C."/>
            <person name="Jen D."/>
            <person name="Larson L."/>
            <person name="Lewis B."/>
            <person name="Mehta T."/>
            <person name="Park D."/>
            <person name="Pearson M."/>
            <person name="Roberts A."/>
            <person name="Saif S."/>
            <person name="Shea T."/>
            <person name="Shenoy N."/>
            <person name="Sisk P."/>
            <person name="Stolte C."/>
            <person name="Sykes S."/>
            <person name="Walk T."/>
            <person name="White J."/>
            <person name="Yandava C."/>
            <person name="Haas B."/>
            <person name="Henn M.R."/>
            <person name="Nusbaum C."/>
            <person name="Birren B."/>
        </authorList>
    </citation>
    <scope>NUCLEOTIDE SEQUENCE [LARGE SCALE GENOMIC DNA]</scope>
    <source>
        <strain evidence="2">NA</strain>
    </source>
</reference>
<proteinExistence type="predicted"/>
<gene>
    <name evidence="1" type="ORF">WUBG_08102</name>
</gene>
<comment type="caution">
    <text evidence="1">The sequence shown here is derived from an EMBL/GenBank/DDBJ whole genome shotgun (WGS) entry which is preliminary data.</text>
</comment>
<name>J9F0T6_WUCBA</name>
<organism evidence="1 2">
    <name type="scientific">Wuchereria bancrofti</name>
    <dbReference type="NCBI Taxonomy" id="6293"/>
    <lineage>
        <taxon>Eukaryota</taxon>
        <taxon>Metazoa</taxon>
        <taxon>Ecdysozoa</taxon>
        <taxon>Nematoda</taxon>
        <taxon>Chromadorea</taxon>
        <taxon>Rhabditida</taxon>
        <taxon>Spirurina</taxon>
        <taxon>Spiruromorpha</taxon>
        <taxon>Filarioidea</taxon>
        <taxon>Onchocercidae</taxon>
        <taxon>Wuchereria</taxon>
    </lineage>
</organism>
<evidence type="ECO:0000313" key="2">
    <source>
        <dbReference type="Proteomes" id="UP000004810"/>
    </source>
</evidence>
<evidence type="ECO:0000313" key="1">
    <source>
        <dbReference type="EMBL" id="EJW80989.1"/>
    </source>
</evidence>
<dbReference type="Proteomes" id="UP000004810">
    <property type="component" value="Unassembled WGS sequence"/>
</dbReference>
<protein>
    <submittedName>
        <fullName evidence="1">Uncharacterized protein</fullName>
    </submittedName>
</protein>
<sequence>MEVMNYAEGHSCATAVAGISEHDLDERCEQRMEGKLYPLRKNEKSYTGKYASHVFNIIQ</sequence>